<reference evidence="10" key="1">
    <citation type="submission" date="2020-07" db="EMBL/GenBank/DDBJ databases">
        <title>Genome sequence and genetic diversity analysis of an under-domesticated orphan crop, white fonio (Digitaria exilis).</title>
        <authorList>
            <person name="Bennetzen J.L."/>
            <person name="Chen S."/>
            <person name="Ma X."/>
            <person name="Wang X."/>
            <person name="Yssel A.E.J."/>
            <person name="Chaluvadi S.R."/>
            <person name="Johnson M."/>
            <person name="Gangashetty P."/>
            <person name="Hamidou F."/>
            <person name="Sanogo M.D."/>
            <person name="Zwaenepoel A."/>
            <person name="Wallace J."/>
            <person name="Van De Peer Y."/>
            <person name="Van Deynze A."/>
        </authorList>
    </citation>
    <scope>NUCLEOTIDE SEQUENCE</scope>
    <source>
        <tissue evidence="10">Leaves</tissue>
    </source>
</reference>
<keyword evidence="4 8" id="KW-0479">Metal-binding</keyword>
<evidence type="ECO:0000256" key="4">
    <source>
        <dbReference type="ARBA" id="ARBA00022723"/>
    </source>
</evidence>
<evidence type="ECO:0000256" key="6">
    <source>
        <dbReference type="ARBA" id="ARBA00023004"/>
    </source>
</evidence>
<dbReference type="InterPro" id="IPR051996">
    <property type="entry name" value="Cytochrome_P450_78A"/>
</dbReference>
<keyword evidence="3 8" id="KW-0349">Heme</keyword>
<dbReference type="InterPro" id="IPR001128">
    <property type="entry name" value="Cyt_P450"/>
</dbReference>
<dbReference type="GO" id="GO:0020037">
    <property type="term" value="F:heme binding"/>
    <property type="evidence" value="ECO:0007669"/>
    <property type="project" value="InterPro"/>
</dbReference>
<dbReference type="GO" id="GO:0016705">
    <property type="term" value="F:oxidoreductase activity, acting on paired donors, with incorporation or reduction of molecular oxygen"/>
    <property type="evidence" value="ECO:0007669"/>
    <property type="project" value="InterPro"/>
</dbReference>
<protein>
    <recommendedName>
        <fullName evidence="12">Cytochrome P450</fullName>
    </recommendedName>
</protein>
<keyword evidence="9" id="KW-1133">Transmembrane helix</keyword>
<name>A0A835FGN0_9POAL</name>
<evidence type="ECO:0000256" key="9">
    <source>
        <dbReference type="SAM" id="Phobius"/>
    </source>
</evidence>
<proteinExistence type="inferred from homology"/>
<accession>A0A835FGN0</accession>
<evidence type="ECO:0000256" key="7">
    <source>
        <dbReference type="ARBA" id="ARBA00023033"/>
    </source>
</evidence>
<evidence type="ECO:0000256" key="5">
    <source>
        <dbReference type="ARBA" id="ARBA00023002"/>
    </source>
</evidence>
<dbReference type="GO" id="GO:0004497">
    <property type="term" value="F:monooxygenase activity"/>
    <property type="evidence" value="ECO:0007669"/>
    <property type="project" value="UniProtKB-KW"/>
</dbReference>
<keyword evidence="9" id="KW-0812">Transmembrane</keyword>
<evidence type="ECO:0000256" key="1">
    <source>
        <dbReference type="ARBA" id="ARBA00001971"/>
    </source>
</evidence>
<keyword evidence="9" id="KW-0472">Membrane</keyword>
<dbReference type="Gramene" id="Dexi8A01G0010090.1">
    <property type="protein sequence ID" value="Dexi8A01G0010090.1:cds"/>
    <property type="gene ID" value="Dexi8A01G0010090"/>
</dbReference>
<dbReference type="SUPFAM" id="SSF48264">
    <property type="entry name" value="Cytochrome P450"/>
    <property type="match status" value="1"/>
</dbReference>
<sequence>MKTELITTMVSLVILVHFTTTTISSTTTLPSWIISFLPISLAMAAAAVTLPFAITTLHARTSRNNNGAAAAAIPGPRGWPLVGSLPAVWGPLMHRRLAALADAHGARRLMSLTLGATPVVISSHPETAREILSGAAFVDRPPKAAARELMFSRAIGFAPGAEGAGDYWRRLRRVAGAGMLSPRRLAALGPLRRRVADAMVARVAAAGQIGEVVAMRGLLQRASLESMAGSVLGLEGGAVSEELGEMVREGYELVGAFNLGDHYHTTMWGPLMDLWGVGPACRGLAARVRGYFGKIIEERSLAGNCHERDDLLSYMLGLPEDEKLEDSDVIAVLWEMIFRGVDVVAILLEWTMARITLHPDIQFKAHKEIDAVVGSHRITDADIPNLHFLQCIVKETLRMHPPGPLLSWARLAVHDARVGKHIVPAGTTAMVNMWAISHDKTIWGDPWVFRPERFREQDVNILGSDLRLAPFGSGRRVCSGRMMGLSTVQLWLGRLLQEYEWLPAKPIKLAESLRLSMEMKNPLVCRAVRRGEAA</sequence>
<dbReference type="InterPro" id="IPR036396">
    <property type="entry name" value="Cyt_P450_sf"/>
</dbReference>
<keyword evidence="11" id="KW-1185">Reference proteome</keyword>
<evidence type="ECO:0000256" key="8">
    <source>
        <dbReference type="PIRSR" id="PIRSR602401-1"/>
    </source>
</evidence>
<comment type="cofactor">
    <cofactor evidence="1 8">
        <name>heme</name>
        <dbReference type="ChEBI" id="CHEBI:30413"/>
    </cofactor>
</comment>
<dbReference type="OrthoDB" id="3934656at2759"/>
<dbReference type="EMBL" id="JACEFO010000846">
    <property type="protein sequence ID" value="KAF8754829.1"/>
    <property type="molecule type" value="Genomic_DNA"/>
</dbReference>
<dbReference type="InterPro" id="IPR002401">
    <property type="entry name" value="Cyt_P450_E_grp-I"/>
</dbReference>
<dbReference type="Gene3D" id="1.10.630.10">
    <property type="entry name" value="Cytochrome P450"/>
    <property type="match status" value="1"/>
</dbReference>
<feature type="binding site" description="axial binding residue" evidence="8">
    <location>
        <position position="478"/>
    </location>
    <ligand>
        <name>heme</name>
        <dbReference type="ChEBI" id="CHEBI:30413"/>
    </ligand>
    <ligandPart>
        <name>Fe</name>
        <dbReference type="ChEBI" id="CHEBI:18248"/>
    </ligandPart>
</feature>
<dbReference type="Pfam" id="PF00067">
    <property type="entry name" value="p450"/>
    <property type="match status" value="1"/>
</dbReference>
<dbReference type="GO" id="GO:0005506">
    <property type="term" value="F:iron ion binding"/>
    <property type="evidence" value="ECO:0007669"/>
    <property type="project" value="InterPro"/>
</dbReference>
<dbReference type="PANTHER" id="PTHR47946">
    <property type="entry name" value="CYTOCHROME P450 78A7-RELATED"/>
    <property type="match status" value="1"/>
</dbReference>
<evidence type="ECO:0008006" key="12">
    <source>
        <dbReference type="Google" id="ProtNLM"/>
    </source>
</evidence>
<comment type="similarity">
    <text evidence="2">Belongs to the cytochrome P450 family.</text>
</comment>
<evidence type="ECO:0000256" key="3">
    <source>
        <dbReference type="ARBA" id="ARBA00022617"/>
    </source>
</evidence>
<comment type="caution">
    <text evidence="10">The sequence shown here is derived from an EMBL/GenBank/DDBJ whole genome shotgun (WGS) entry which is preliminary data.</text>
</comment>
<gene>
    <name evidence="10" type="ORF">HU200_011447</name>
</gene>
<organism evidence="10 11">
    <name type="scientific">Digitaria exilis</name>
    <dbReference type="NCBI Taxonomy" id="1010633"/>
    <lineage>
        <taxon>Eukaryota</taxon>
        <taxon>Viridiplantae</taxon>
        <taxon>Streptophyta</taxon>
        <taxon>Embryophyta</taxon>
        <taxon>Tracheophyta</taxon>
        <taxon>Spermatophyta</taxon>
        <taxon>Magnoliopsida</taxon>
        <taxon>Liliopsida</taxon>
        <taxon>Poales</taxon>
        <taxon>Poaceae</taxon>
        <taxon>PACMAD clade</taxon>
        <taxon>Panicoideae</taxon>
        <taxon>Panicodae</taxon>
        <taxon>Paniceae</taxon>
        <taxon>Anthephorinae</taxon>
        <taxon>Digitaria</taxon>
    </lineage>
</organism>
<dbReference type="Proteomes" id="UP000636709">
    <property type="component" value="Unassembled WGS sequence"/>
</dbReference>
<dbReference type="PRINTS" id="PR00463">
    <property type="entry name" value="EP450I"/>
</dbReference>
<dbReference type="PANTHER" id="PTHR47946:SF13">
    <property type="entry name" value="CYTOCHROME P450 FAMILY PROTEIN, EXPRESSED"/>
    <property type="match status" value="1"/>
</dbReference>
<keyword evidence="6 8" id="KW-0408">Iron</keyword>
<evidence type="ECO:0000313" key="11">
    <source>
        <dbReference type="Proteomes" id="UP000636709"/>
    </source>
</evidence>
<keyword evidence="5" id="KW-0560">Oxidoreductase</keyword>
<evidence type="ECO:0000313" key="10">
    <source>
        <dbReference type="EMBL" id="KAF8754829.1"/>
    </source>
</evidence>
<evidence type="ECO:0000256" key="2">
    <source>
        <dbReference type="ARBA" id="ARBA00010617"/>
    </source>
</evidence>
<dbReference type="PRINTS" id="PR00385">
    <property type="entry name" value="P450"/>
</dbReference>
<dbReference type="AlphaFoldDB" id="A0A835FGN0"/>
<feature type="transmembrane region" description="Helical" evidence="9">
    <location>
        <begin position="34"/>
        <end position="54"/>
    </location>
</feature>
<keyword evidence="7" id="KW-0503">Monooxygenase</keyword>